<keyword evidence="8" id="KW-0378">Hydrolase</keyword>
<evidence type="ECO:0000256" key="2">
    <source>
        <dbReference type="ARBA" id="ARBA00011245"/>
    </source>
</evidence>
<name>A0ABR9XDH1_9SPHI</name>
<evidence type="ECO:0000256" key="3">
    <source>
        <dbReference type="ARBA" id="ARBA00022837"/>
    </source>
</evidence>
<dbReference type="Gene3D" id="2.70.98.10">
    <property type="match status" value="1"/>
</dbReference>
<evidence type="ECO:0000313" key="9">
    <source>
        <dbReference type="Proteomes" id="UP000632774"/>
    </source>
</evidence>
<dbReference type="SUPFAM" id="SSF51445">
    <property type="entry name" value="(Trans)glycosidases"/>
    <property type="match status" value="1"/>
</dbReference>
<evidence type="ECO:0000259" key="6">
    <source>
        <dbReference type="Pfam" id="PF14508"/>
    </source>
</evidence>
<dbReference type="InterPro" id="IPR029486">
    <property type="entry name" value="GH97_N"/>
</dbReference>
<protein>
    <submittedName>
        <fullName evidence="8">Glycoside hydrolase family 97 catalytic domain-containing protein</fullName>
    </submittedName>
</protein>
<dbReference type="Gene3D" id="3.20.20.70">
    <property type="entry name" value="Aldolase class I"/>
    <property type="match status" value="1"/>
</dbReference>
<dbReference type="EMBL" id="JADFFM010000001">
    <property type="protein sequence ID" value="MBE9665029.1"/>
    <property type="molecule type" value="Genomic_DNA"/>
</dbReference>
<feature type="chain" id="PRO_5047013914" evidence="4">
    <location>
        <begin position="26"/>
        <end position="630"/>
    </location>
</feature>
<feature type="domain" description="Glycosyl-hydrolase 97 catalytic" evidence="5">
    <location>
        <begin position="304"/>
        <end position="445"/>
    </location>
</feature>
<dbReference type="GO" id="GO:0016787">
    <property type="term" value="F:hydrolase activity"/>
    <property type="evidence" value="ECO:0007669"/>
    <property type="project" value="UniProtKB-KW"/>
</dbReference>
<evidence type="ECO:0000256" key="4">
    <source>
        <dbReference type="SAM" id="SignalP"/>
    </source>
</evidence>
<dbReference type="InterPro" id="IPR052720">
    <property type="entry name" value="Glycosyl_hydrolase_97"/>
</dbReference>
<sequence length="630" mass="70967">MKRKICYQLLLASLLLAGTYSSLLAQTKAAARLESPDHQTKIELKITETGQLAYQMKFNGHGVAEWSALGLETNGPELSKGIKIKSQVKTDHKKSFDWPLGEDSKIDNHYQQLVLHCSSINARFDVVMRAYNGSFAFRYICRDIGKGIVKLKKELTEFNLSDIYEIYQYHEESIFRPVRLNDLPGICDMPATLVSGQPLYLSIGEAENRNYTKCVLIKGPKPNSLRFDFYTDTIYRNNEIKAVNKDTQVEFRDSLITPWRTISCTGTAIGLHAFSELNLKLTEPLTDAPPVNVKPGKVFRVPVNTQGGLDGIELAKRMNFQYIMFDAGWYGAEFRTTSDPTQTIPELDLPKVIAYGQSKGIGVILYVNYVGLKAKLDTILPLYKKWGVSGLKFGFVDGGTQKGLSWLDSAMQKVNDYGFILNVHDHYKPTGLSRRYPYQLSQEGIRGDENSPDAFHNTVLPYTRYLAGPADFTFCYPNATNAFSKNLKVSKAQQLALTVVYFDPLQAIFWYGKPQDYNTDDPDLGFFKSVPTVWDESHYLQGEIGKSISVARRKKDVWYLGSASGLTPLTTHLNLNFLKKHFTYTATIYEDDGKNGIRISTRKVTSKDQLVVDIAEKSGQAVIICPNEHQ</sequence>
<evidence type="ECO:0000259" key="7">
    <source>
        <dbReference type="Pfam" id="PF14509"/>
    </source>
</evidence>
<keyword evidence="9" id="KW-1185">Reference proteome</keyword>
<dbReference type="Pfam" id="PF10566">
    <property type="entry name" value="Glyco_hydro_97"/>
    <property type="match status" value="1"/>
</dbReference>
<dbReference type="InterPro" id="IPR029483">
    <property type="entry name" value="GH97_C"/>
</dbReference>
<keyword evidence="3" id="KW-0106">Calcium</keyword>
<proteinExistence type="predicted"/>
<evidence type="ECO:0000256" key="1">
    <source>
        <dbReference type="ARBA" id="ARBA00001913"/>
    </source>
</evidence>
<comment type="cofactor">
    <cofactor evidence="1">
        <name>Ca(2+)</name>
        <dbReference type="ChEBI" id="CHEBI:29108"/>
    </cofactor>
</comment>
<dbReference type="RefSeq" id="WP_194104447.1">
    <property type="nucleotide sequence ID" value="NZ_JADFFM010000001.1"/>
</dbReference>
<evidence type="ECO:0000313" key="8">
    <source>
        <dbReference type="EMBL" id="MBE9665029.1"/>
    </source>
</evidence>
<feature type="signal peptide" evidence="4">
    <location>
        <begin position="1"/>
        <end position="25"/>
    </location>
</feature>
<comment type="subunit">
    <text evidence="2">Monomer.</text>
</comment>
<feature type="domain" description="Glycosyl-hydrolase 97 C-terminal oligomerisation" evidence="7">
    <location>
        <begin position="533"/>
        <end position="624"/>
    </location>
</feature>
<keyword evidence="4" id="KW-0732">Signal</keyword>
<reference evidence="8 9" key="1">
    <citation type="submission" date="2020-10" db="EMBL/GenBank/DDBJ databases">
        <title>Mucilaginibacter mali sp. nov., isolated from rhizosphere soil of apple orchard.</title>
        <authorList>
            <person name="Lee J.-S."/>
            <person name="Kim H.S."/>
            <person name="Kim J.-S."/>
        </authorList>
    </citation>
    <scope>NUCLEOTIDE SEQUENCE [LARGE SCALE GENOMIC DNA]</scope>
    <source>
        <strain evidence="8 9">KCTC 23157</strain>
    </source>
</reference>
<dbReference type="Pfam" id="PF14508">
    <property type="entry name" value="GH97_N"/>
    <property type="match status" value="1"/>
</dbReference>
<dbReference type="PANTHER" id="PTHR35803">
    <property type="entry name" value="GLUCAN 1,4-ALPHA-GLUCOSIDASE SUSB-RELATED"/>
    <property type="match status" value="1"/>
</dbReference>
<dbReference type="InterPro" id="IPR014718">
    <property type="entry name" value="GH-type_carb-bd"/>
</dbReference>
<dbReference type="InterPro" id="IPR017853">
    <property type="entry name" value="GH"/>
</dbReference>
<dbReference type="InterPro" id="IPR013785">
    <property type="entry name" value="Aldolase_TIM"/>
</dbReference>
<dbReference type="PANTHER" id="PTHR35803:SF3">
    <property type="entry name" value="ALPHA-GLUCOSIDASE"/>
    <property type="match status" value="1"/>
</dbReference>
<accession>A0ABR9XDH1</accession>
<evidence type="ECO:0000259" key="5">
    <source>
        <dbReference type="Pfam" id="PF10566"/>
    </source>
</evidence>
<gene>
    <name evidence="8" type="ORF">IRJ18_01565</name>
</gene>
<dbReference type="Pfam" id="PF14509">
    <property type="entry name" value="GH97_C"/>
    <property type="match status" value="1"/>
</dbReference>
<organism evidence="8 9">
    <name type="scientific">Mucilaginibacter boryungensis</name>
    <dbReference type="NCBI Taxonomy" id="768480"/>
    <lineage>
        <taxon>Bacteria</taxon>
        <taxon>Pseudomonadati</taxon>
        <taxon>Bacteroidota</taxon>
        <taxon>Sphingobacteriia</taxon>
        <taxon>Sphingobacteriales</taxon>
        <taxon>Sphingobacteriaceae</taxon>
        <taxon>Mucilaginibacter</taxon>
    </lineage>
</organism>
<feature type="domain" description="Glycosyl-hydrolase 97 N-terminal" evidence="6">
    <location>
        <begin position="33"/>
        <end position="284"/>
    </location>
</feature>
<dbReference type="Proteomes" id="UP000632774">
    <property type="component" value="Unassembled WGS sequence"/>
</dbReference>
<dbReference type="InterPro" id="IPR019563">
    <property type="entry name" value="GH97_catalytic"/>
</dbReference>
<comment type="caution">
    <text evidence="8">The sequence shown here is derived from an EMBL/GenBank/DDBJ whole genome shotgun (WGS) entry which is preliminary data.</text>
</comment>